<evidence type="ECO:0008006" key="4">
    <source>
        <dbReference type="Google" id="ProtNLM"/>
    </source>
</evidence>
<name>A0A7Y7B758_STRMO</name>
<evidence type="ECO:0000256" key="1">
    <source>
        <dbReference type="SAM" id="SignalP"/>
    </source>
</evidence>
<feature type="signal peptide" evidence="1">
    <location>
        <begin position="1"/>
        <end position="32"/>
    </location>
</feature>
<evidence type="ECO:0000313" key="3">
    <source>
        <dbReference type="Proteomes" id="UP000587462"/>
    </source>
</evidence>
<dbReference type="Gene3D" id="2.80.10.50">
    <property type="match status" value="1"/>
</dbReference>
<evidence type="ECO:0000313" key="2">
    <source>
        <dbReference type="EMBL" id="NVK80217.1"/>
    </source>
</evidence>
<comment type="caution">
    <text evidence="2">The sequence shown here is derived from an EMBL/GenBank/DDBJ whole genome shotgun (WGS) entry which is preliminary data.</text>
</comment>
<dbReference type="Proteomes" id="UP000587462">
    <property type="component" value="Unassembled WGS sequence"/>
</dbReference>
<accession>A0A7Y7B758</accession>
<dbReference type="EMBL" id="JABBXF010000049">
    <property type="protein sequence ID" value="NVK80217.1"/>
    <property type="molecule type" value="Genomic_DNA"/>
</dbReference>
<gene>
    <name evidence="2" type="ORF">HG542_21500</name>
</gene>
<sequence length="185" mass="20316">MVNKLGTRLARAAAALAVACGVGVTGATAAHADGGTAYGWQIGHDYIIGSHWSGGCLDDSNDFGLRTYECNQNSVDGGWQRWRVTNWSSGYGQLKNVNTGRCLDWSADFGLRTYDCNTPSFTNGYQKWALEFFTTSYGSTIQVVRNGINAPWNCLDESEYGVRGYPCNDPSKNSGYQSWWVDNAY</sequence>
<reference evidence="2 3" key="1">
    <citation type="submission" date="2020-04" db="EMBL/GenBank/DDBJ databases">
        <title>Draft Genome Sequence of Streptomyces morookaense DSM 40503, an 8-azaguanine-producing strain.</title>
        <authorList>
            <person name="Qi J."/>
            <person name="Gao J.-M."/>
        </authorList>
    </citation>
    <scope>NUCLEOTIDE SEQUENCE [LARGE SCALE GENOMIC DNA]</scope>
    <source>
        <strain evidence="2 3">DSM 40503</strain>
    </source>
</reference>
<organism evidence="2 3">
    <name type="scientific">Streptomyces morookaense</name>
    <name type="common">Streptoverticillium morookaense</name>
    <dbReference type="NCBI Taxonomy" id="1970"/>
    <lineage>
        <taxon>Bacteria</taxon>
        <taxon>Bacillati</taxon>
        <taxon>Actinomycetota</taxon>
        <taxon>Actinomycetes</taxon>
        <taxon>Kitasatosporales</taxon>
        <taxon>Streptomycetaceae</taxon>
        <taxon>Streptomyces</taxon>
    </lineage>
</organism>
<keyword evidence="3" id="KW-1185">Reference proteome</keyword>
<dbReference type="SUPFAM" id="SSF50370">
    <property type="entry name" value="Ricin B-like lectins"/>
    <property type="match status" value="1"/>
</dbReference>
<dbReference type="InterPro" id="IPR035992">
    <property type="entry name" value="Ricin_B-like_lectins"/>
</dbReference>
<feature type="chain" id="PRO_5031354005" description="Ricin B lectin domain-containing protein" evidence="1">
    <location>
        <begin position="33"/>
        <end position="185"/>
    </location>
</feature>
<protein>
    <recommendedName>
        <fullName evidence="4">Ricin B lectin domain-containing protein</fullName>
    </recommendedName>
</protein>
<dbReference type="RefSeq" id="WP_171083916.1">
    <property type="nucleotide sequence ID" value="NZ_BNBU01000008.1"/>
</dbReference>
<keyword evidence="1" id="KW-0732">Signal</keyword>
<dbReference type="AlphaFoldDB" id="A0A7Y7B758"/>
<dbReference type="CDD" id="cd23415">
    <property type="entry name" value="beta-trefoil_Ricin_AH"/>
    <property type="match status" value="1"/>
</dbReference>
<proteinExistence type="predicted"/>
<dbReference type="PROSITE" id="PS50231">
    <property type="entry name" value="RICIN_B_LECTIN"/>
    <property type="match status" value="1"/>
</dbReference>